<keyword evidence="8" id="KW-0732">Signal</keyword>
<dbReference type="EMBL" id="KB740984">
    <property type="protein sequence ID" value="ENN76295.1"/>
    <property type="molecule type" value="Genomic_DNA"/>
</dbReference>
<feature type="signal peptide" evidence="8">
    <location>
        <begin position="1"/>
        <end position="20"/>
    </location>
</feature>
<feature type="non-terminal residue" evidence="9">
    <location>
        <position position="1"/>
    </location>
</feature>
<dbReference type="PANTHER" id="PTHR23403">
    <property type="entry name" value="TREHALASE"/>
    <property type="match status" value="1"/>
</dbReference>
<evidence type="ECO:0000313" key="9">
    <source>
        <dbReference type="EMBL" id="ENN76295.1"/>
    </source>
</evidence>
<dbReference type="GO" id="GO:0005993">
    <property type="term" value="P:trehalose catabolic process"/>
    <property type="evidence" value="ECO:0007669"/>
    <property type="project" value="TreeGrafter"/>
</dbReference>
<dbReference type="OMA" id="AGCWFDY"/>
<evidence type="ECO:0000313" key="13">
    <source>
        <dbReference type="Proteomes" id="UP000030742"/>
    </source>
</evidence>
<comment type="similarity">
    <text evidence="2 7">Belongs to the glycosyl hydrolase 37 family.</text>
</comment>
<dbReference type="PRINTS" id="PR00744">
    <property type="entry name" value="GLHYDRLASE37"/>
</dbReference>
<dbReference type="HOGENOM" id="CLU_006451_4_0_1"/>
<dbReference type="Proteomes" id="UP000019118">
    <property type="component" value="Unassembled WGS sequence"/>
</dbReference>
<evidence type="ECO:0000256" key="6">
    <source>
        <dbReference type="ARBA" id="ARBA00023295"/>
    </source>
</evidence>
<evidence type="ECO:0000313" key="12">
    <source>
        <dbReference type="Proteomes" id="UP000019118"/>
    </source>
</evidence>
<dbReference type="EC" id="3.2.1.28" evidence="3 7"/>
<dbReference type="InterPro" id="IPR012341">
    <property type="entry name" value="6hp_glycosidase-like_sf"/>
</dbReference>
<evidence type="ECO:0000256" key="4">
    <source>
        <dbReference type="ARBA" id="ARBA00019905"/>
    </source>
</evidence>
<dbReference type="GO" id="GO:0004555">
    <property type="term" value="F:alpha,alpha-trehalase activity"/>
    <property type="evidence" value="ECO:0007669"/>
    <property type="project" value="UniProtKB-EC"/>
</dbReference>
<evidence type="ECO:0000256" key="7">
    <source>
        <dbReference type="RuleBase" id="RU361180"/>
    </source>
</evidence>
<evidence type="ECO:0000256" key="8">
    <source>
        <dbReference type="SAM" id="SignalP"/>
    </source>
</evidence>
<keyword evidence="5 7" id="KW-0378">Hydrolase</keyword>
<evidence type="ECO:0000256" key="2">
    <source>
        <dbReference type="ARBA" id="ARBA00005615"/>
    </source>
</evidence>
<gene>
    <name evidence="11" type="primary">109538583</name>
    <name evidence="10" type="ORF">D910_04345</name>
    <name evidence="9" type="ORF">YQE_07258</name>
</gene>
<dbReference type="Proteomes" id="UP000030742">
    <property type="component" value="Unassembled WGS sequence"/>
</dbReference>
<evidence type="ECO:0000256" key="3">
    <source>
        <dbReference type="ARBA" id="ARBA00012757"/>
    </source>
</evidence>
<accession>N6U3X4</accession>
<keyword evidence="6 7" id="KW-0326">Glycosidase</keyword>
<dbReference type="AlphaFoldDB" id="N6U3X4"/>
<dbReference type="PROSITE" id="PS00928">
    <property type="entry name" value="TREHALASE_2"/>
    <property type="match status" value="1"/>
</dbReference>
<evidence type="ECO:0000256" key="1">
    <source>
        <dbReference type="ARBA" id="ARBA00001576"/>
    </source>
</evidence>
<evidence type="ECO:0000313" key="11">
    <source>
        <dbReference type="EnsemblMetazoa" id="XP_019761436.1"/>
    </source>
</evidence>
<dbReference type="PANTHER" id="PTHR23403:SF1">
    <property type="entry name" value="TREHALASE"/>
    <property type="match status" value="1"/>
</dbReference>
<dbReference type="InterPro" id="IPR008928">
    <property type="entry name" value="6-hairpin_glycosidase_sf"/>
</dbReference>
<protein>
    <recommendedName>
        <fullName evidence="4 7">Trehalase</fullName>
        <ecNumber evidence="3 7">3.2.1.28</ecNumber>
    </recommendedName>
    <alternativeName>
        <fullName evidence="7">Alpha-trehalose glucohydrolase</fullName>
    </alternativeName>
</protein>
<dbReference type="Pfam" id="PF01204">
    <property type="entry name" value="Trehalase"/>
    <property type="match status" value="1"/>
</dbReference>
<sequence>MNCQLPVLSLILITSHLITTTNLGGRSCSSPIYCEGELLHLVQTAKIFNDSKTFVDMAMKHPVNQTLANFDVFMRRTAQKPSPEEIREFVYQNFHMIGEMEDFMPRDWRAEPKIVREIDDPKIRAFLIRLIAIWPLLARKISQNVFDRPDTFSLIPVHNAFIIPGGRFKEFYYWDSYWIIKGLLITDMKETAKGIIDNFIFMVRNYGFIPNGGRIYYLNRSQPPVLTLMMKDYVKYTNDFTYLRQNIRVLETELQFWLKKRVAKIVNNGETYQLAHFDSESDTPRPESYLEDLETCGVHNTSESRHECYTDLKSGAESGWDFSSRWTFDEQGEPSPYLWNINTRRNIPVDLNSFLYKSFKFMNYFYVLLRQPREAKYWLDLADTWKYNIEKVLYSPEEGMWFDYDAKLHRHRKYFAASNFAPLWADAVDDDVKKQRGHNSIQYLKKHGILDYHGVPSTLLASGFQWDFPNAWSPYQNMIVFGLERSGDEEAQEVAKMLALRWVQSNLKAYDENKVMFEKYSAQSSGVFGGGGEYHIQSGFGWTNGAIMEIIDYYFRVKKRKYVGLQD</sequence>
<dbReference type="InterPro" id="IPR001661">
    <property type="entry name" value="Glyco_hydro_37"/>
</dbReference>
<name>N6U3X4_DENPD</name>
<keyword evidence="12" id="KW-1185">Reference proteome</keyword>
<reference evidence="11" key="2">
    <citation type="submission" date="2024-08" db="UniProtKB">
        <authorList>
            <consortium name="EnsemblMetazoa"/>
        </authorList>
    </citation>
    <scope>IDENTIFICATION</scope>
</reference>
<dbReference type="Gene3D" id="1.50.10.10">
    <property type="match status" value="1"/>
</dbReference>
<organism evidence="9">
    <name type="scientific">Dendroctonus ponderosae</name>
    <name type="common">Mountain pine beetle</name>
    <dbReference type="NCBI Taxonomy" id="77166"/>
    <lineage>
        <taxon>Eukaryota</taxon>
        <taxon>Metazoa</taxon>
        <taxon>Ecdysozoa</taxon>
        <taxon>Arthropoda</taxon>
        <taxon>Hexapoda</taxon>
        <taxon>Insecta</taxon>
        <taxon>Pterygota</taxon>
        <taxon>Neoptera</taxon>
        <taxon>Endopterygota</taxon>
        <taxon>Coleoptera</taxon>
        <taxon>Polyphaga</taxon>
        <taxon>Cucujiformia</taxon>
        <taxon>Curculionidae</taxon>
        <taxon>Scolytinae</taxon>
        <taxon>Dendroctonus</taxon>
    </lineage>
</organism>
<dbReference type="PROSITE" id="PS00927">
    <property type="entry name" value="TREHALASE_1"/>
    <property type="match status" value="1"/>
</dbReference>
<comment type="catalytic activity">
    <reaction evidence="1 7">
        <text>alpha,alpha-trehalose + H2O = alpha-D-glucose + beta-D-glucose</text>
        <dbReference type="Rhea" id="RHEA:32675"/>
        <dbReference type="ChEBI" id="CHEBI:15377"/>
        <dbReference type="ChEBI" id="CHEBI:15903"/>
        <dbReference type="ChEBI" id="CHEBI:16551"/>
        <dbReference type="ChEBI" id="CHEBI:17925"/>
        <dbReference type="EC" id="3.2.1.28"/>
    </reaction>
</comment>
<dbReference type="EnsemblMetazoa" id="XM_019905877.1">
    <property type="protein sequence ID" value="XP_019761436.1"/>
    <property type="gene ID" value="LOC109538583"/>
</dbReference>
<evidence type="ECO:0000256" key="5">
    <source>
        <dbReference type="ARBA" id="ARBA00022801"/>
    </source>
</evidence>
<dbReference type="InterPro" id="IPR018232">
    <property type="entry name" value="Glyco_hydro_37_CS"/>
</dbReference>
<dbReference type="KEGG" id="dpa:109538583"/>
<dbReference type="STRING" id="77166.N6U3X4"/>
<dbReference type="SUPFAM" id="SSF48208">
    <property type="entry name" value="Six-hairpin glycosidases"/>
    <property type="match status" value="1"/>
</dbReference>
<dbReference type="EMBL" id="KB631899">
    <property type="protein sequence ID" value="ERL86942.1"/>
    <property type="molecule type" value="Genomic_DNA"/>
</dbReference>
<evidence type="ECO:0000313" key="10">
    <source>
        <dbReference type="EMBL" id="ERL86942.1"/>
    </source>
</evidence>
<reference evidence="12 13" key="1">
    <citation type="journal article" date="2013" name="Genome Biol.">
        <title>Draft genome of the mountain pine beetle, Dendroctonus ponderosae Hopkins, a major forest pest.</title>
        <authorList>
            <person name="Keeling C.I."/>
            <person name="Yuen M.M."/>
            <person name="Liao N.Y."/>
            <person name="Docking T.R."/>
            <person name="Chan S.K."/>
            <person name="Taylor G.A."/>
            <person name="Palmquist D.L."/>
            <person name="Jackman S.D."/>
            <person name="Nguyen A."/>
            <person name="Li M."/>
            <person name="Henderson H."/>
            <person name="Janes J.K."/>
            <person name="Zhao Y."/>
            <person name="Pandoh P."/>
            <person name="Moore R."/>
            <person name="Sperling F.A."/>
            <person name="Huber D.P."/>
            <person name="Birol I."/>
            <person name="Jones S.J."/>
            <person name="Bohlmann J."/>
        </authorList>
    </citation>
    <scope>NUCLEOTIDE SEQUENCE</scope>
</reference>
<dbReference type="OrthoDB" id="3542292at2759"/>
<proteinExistence type="inferred from homology"/>
<feature type="chain" id="PRO_5010971947" description="Trehalase" evidence="8">
    <location>
        <begin position="21"/>
        <end position="567"/>
    </location>
</feature>